<keyword evidence="4" id="KW-1185">Reference proteome</keyword>
<evidence type="ECO:0000313" key="3">
    <source>
        <dbReference type="EMBL" id="GGP03551.1"/>
    </source>
</evidence>
<reference evidence="4" key="1">
    <citation type="journal article" date="2019" name="Int. J. Syst. Evol. Microbiol.">
        <title>The Global Catalogue of Microorganisms (GCM) 10K type strain sequencing project: providing services to taxonomists for standard genome sequencing and annotation.</title>
        <authorList>
            <consortium name="The Broad Institute Genomics Platform"/>
            <consortium name="The Broad Institute Genome Sequencing Center for Infectious Disease"/>
            <person name="Wu L."/>
            <person name="Ma J."/>
        </authorList>
    </citation>
    <scope>NUCLEOTIDE SEQUENCE [LARGE SCALE GENOMIC DNA]</scope>
    <source>
        <strain evidence="4">CGMCC 1.7656</strain>
    </source>
</reference>
<dbReference type="Pfam" id="PF13239">
    <property type="entry name" value="2TM"/>
    <property type="match status" value="1"/>
</dbReference>
<feature type="transmembrane region" description="Helical" evidence="1">
    <location>
        <begin position="59"/>
        <end position="77"/>
    </location>
</feature>
<evidence type="ECO:0000259" key="2">
    <source>
        <dbReference type="Pfam" id="PF13239"/>
    </source>
</evidence>
<organism evidence="3 4">
    <name type="scientific">Cloacibacterium rupense</name>
    <dbReference type="NCBI Taxonomy" id="517423"/>
    <lineage>
        <taxon>Bacteria</taxon>
        <taxon>Pseudomonadati</taxon>
        <taxon>Bacteroidota</taxon>
        <taxon>Flavobacteriia</taxon>
        <taxon>Flavobacteriales</taxon>
        <taxon>Weeksellaceae</taxon>
    </lineage>
</organism>
<dbReference type="InterPro" id="IPR025698">
    <property type="entry name" value="2TM_dom"/>
</dbReference>
<dbReference type="EMBL" id="BMLV01000002">
    <property type="protein sequence ID" value="GGP03551.1"/>
    <property type="molecule type" value="Genomic_DNA"/>
</dbReference>
<dbReference type="Proteomes" id="UP000620064">
    <property type="component" value="Unassembled WGS sequence"/>
</dbReference>
<name>A0ABQ2NKL6_9FLAO</name>
<protein>
    <recommendedName>
        <fullName evidence="2">2TM domain-containing protein</fullName>
    </recommendedName>
</protein>
<proteinExistence type="predicted"/>
<accession>A0ABQ2NKL6</accession>
<feature type="transmembrane region" description="Helical" evidence="1">
    <location>
        <begin position="21"/>
        <end position="39"/>
    </location>
</feature>
<sequence length="99" mass="11941">MMENRELDKIKYEAAREHVAKIRKFGVNVLVFCIVFIFFNRENIFQLNEFNFGFGRVSIIFWIWGIILAVKAVKLFVFDYDWERKMIERNLKNNSNGKL</sequence>
<feature type="domain" description="2TM" evidence="2">
    <location>
        <begin position="14"/>
        <end position="90"/>
    </location>
</feature>
<keyword evidence="1" id="KW-1133">Transmembrane helix</keyword>
<keyword evidence="1" id="KW-0472">Membrane</keyword>
<evidence type="ECO:0000256" key="1">
    <source>
        <dbReference type="SAM" id="Phobius"/>
    </source>
</evidence>
<keyword evidence="1" id="KW-0812">Transmembrane</keyword>
<comment type="caution">
    <text evidence="3">The sequence shown here is derived from an EMBL/GenBank/DDBJ whole genome shotgun (WGS) entry which is preliminary data.</text>
</comment>
<evidence type="ECO:0000313" key="4">
    <source>
        <dbReference type="Proteomes" id="UP000620064"/>
    </source>
</evidence>
<gene>
    <name evidence="3" type="ORF">GCM10010992_12400</name>
</gene>